<protein>
    <submittedName>
        <fullName evidence="2">Uncharacterized protein</fullName>
    </submittedName>
</protein>
<evidence type="ECO:0000313" key="2">
    <source>
        <dbReference type="EMBL" id="RZU33966.1"/>
    </source>
</evidence>
<feature type="transmembrane region" description="Helical" evidence="1">
    <location>
        <begin position="12"/>
        <end position="32"/>
    </location>
</feature>
<dbReference type="Proteomes" id="UP000292507">
    <property type="component" value="Unassembled WGS sequence"/>
</dbReference>
<evidence type="ECO:0000313" key="3">
    <source>
        <dbReference type="Proteomes" id="UP000292507"/>
    </source>
</evidence>
<accession>A0A4V2G2P5</accession>
<dbReference type="AlphaFoldDB" id="A0A4V2G2P5"/>
<evidence type="ECO:0000256" key="1">
    <source>
        <dbReference type="SAM" id="Phobius"/>
    </source>
</evidence>
<organism evidence="2 3">
    <name type="scientific">Blastococcus saxobsidens</name>
    <dbReference type="NCBI Taxonomy" id="138336"/>
    <lineage>
        <taxon>Bacteria</taxon>
        <taxon>Bacillati</taxon>
        <taxon>Actinomycetota</taxon>
        <taxon>Actinomycetes</taxon>
        <taxon>Geodermatophilales</taxon>
        <taxon>Geodermatophilaceae</taxon>
        <taxon>Blastococcus</taxon>
    </lineage>
</organism>
<dbReference type="RefSeq" id="WP_242611264.1">
    <property type="nucleotide sequence ID" value="NZ_POQT01000023.1"/>
</dbReference>
<comment type="caution">
    <text evidence="2">The sequence shown here is derived from an EMBL/GenBank/DDBJ whole genome shotgun (WGS) entry which is preliminary data.</text>
</comment>
<reference evidence="2 3" key="1">
    <citation type="submission" date="2019-02" db="EMBL/GenBank/DDBJ databases">
        <title>Sequencing the genomes of 1000 actinobacteria strains.</title>
        <authorList>
            <person name="Klenk H.-P."/>
        </authorList>
    </citation>
    <scope>NUCLEOTIDE SEQUENCE [LARGE SCALE GENOMIC DNA]</scope>
    <source>
        <strain evidence="2 3">DSM 44509</strain>
    </source>
</reference>
<name>A0A4V2G2P5_9ACTN</name>
<keyword evidence="3" id="KW-1185">Reference proteome</keyword>
<sequence>MHPHLHLRLPHLPLPAVLLSFVYTAAIAVALAHPGRPTLAGVVVLAGLTARWGLRHRQRAAAPAVVLTSNVAPAPAPATAA</sequence>
<keyword evidence="1" id="KW-1133">Transmembrane helix</keyword>
<proteinExistence type="predicted"/>
<dbReference type="EMBL" id="SHKV01000001">
    <property type="protein sequence ID" value="RZU33966.1"/>
    <property type="molecule type" value="Genomic_DNA"/>
</dbReference>
<gene>
    <name evidence="2" type="ORF">BKA19_3712</name>
</gene>
<keyword evidence="1" id="KW-0472">Membrane</keyword>
<keyword evidence="1" id="KW-0812">Transmembrane</keyword>